<organism evidence="1 2">
    <name type="scientific">Adiantum capillus-veneris</name>
    <name type="common">Maidenhair fern</name>
    <dbReference type="NCBI Taxonomy" id="13818"/>
    <lineage>
        <taxon>Eukaryota</taxon>
        <taxon>Viridiplantae</taxon>
        <taxon>Streptophyta</taxon>
        <taxon>Embryophyta</taxon>
        <taxon>Tracheophyta</taxon>
        <taxon>Polypodiopsida</taxon>
        <taxon>Polypodiidae</taxon>
        <taxon>Polypodiales</taxon>
        <taxon>Pteridineae</taxon>
        <taxon>Pteridaceae</taxon>
        <taxon>Vittarioideae</taxon>
        <taxon>Adiantum</taxon>
    </lineage>
</organism>
<name>A0A9D4Z2W4_ADICA</name>
<dbReference type="Proteomes" id="UP000886520">
    <property type="component" value="Chromosome 25"/>
</dbReference>
<evidence type="ECO:0000313" key="2">
    <source>
        <dbReference type="Proteomes" id="UP000886520"/>
    </source>
</evidence>
<dbReference type="EMBL" id="JABFUD020000025">
    <property type="protein sequence ID" value="KAI5058989.1"/>
    <property type="molecule type" value="Genomic_DNA"/>
</dbReference>
<reference evidence="1" key="1">
    <citation type="submission" date="2021-01" db="EMBL/GenBank/DDBJ databases">
        <title>Adiantum capillus-veneris genome.</title>
        <authorList>
            <person name="Fang Y."/>
            <person name="Liao Q."/>
        </authorList>
    </citation>
    <scope>NUCLEOTIDE SEQUENCE</scope>
    <source>
        <strain evidence="1">H3</strain>
        <tissue evidence="1">Leaf</tissue>
    </source>
</reference>
<dbReference type="AlphaFoldDB" id="A0A9D4Z2W4"/>
<keyword evidence="2" id="KW-1185">Reference proteome</keyword>
<protein>
    <submittedName>
        <fullName evidence="1">Uncharacterized protein</fullName>
    </submittedName>
</protein>
<gene>
    <name evidence="1" type="ORF">GOP47_0025308</name>
</gene>
<accession>A0A9D4Z2W4</accession>
<sequence length="112" mass="12818">MLLEYLQLGVHPRTKGQGTLHETKVDFSFFEKQEETATKKASNKKKIVAPNPQEVEEALMDFVDEVGASILYLELVEKFIIEVLLSKQTWSTTKKSSRIMNSNKWIKGALFL</sequence>
<comment type="caution">
    <text evidence="1">The sequence shown here is derived from an EMBL/GenBank/DDBJ whole genome shotgun (WGS) entry which is preliminary data.</text>
</comment>
<evidence type="ECO:0000313" key="1">
    <source>
        <dbReference type="EMBL" id="KAI5058989.1"/>
    </source>
</evidence>
<proteinExistence type="predicted"/>